<dbReference type="AlphaFoldDB" id="A0AAN6XW72"/>
<organism evidence="2 3">
    <name type="scientific">Rhypophila decipiens</name>
    <dbReference type="NCBI Taxonomy" id="261697"/>
    <lineage>
        <taxon>Eukaryota</taxon>
        <taxon>Fungi</taxon>
        <taxon>Dikarya</taxon>
        <taxon>Ascomycota</taxon>
        <taxon>Pezizomycotina</taxon>
        <taxon>Sordariomycetes</taxon>
        <taxon>Sordariomycetidae</taxon>
        <taxon>Sordariales</taxon>
        <taxon>Naviculisporaceae</taxon>
        <taxon>Rhypophila</taxon>
    </lineage>
</organism>
<protein>
    <recommendedName>
        <fullName evidence="4">BZIP domain-containing protein</fullName>
    </recommendedName>
</protein>
<accession>A0AAN6XW72</accession>
<evidence type="ECO:0000313" key="2">
    <source>
        <dbReference type="EMBL" id="KAK4207763.1"/>
    </source>
</evidence>
<evidence type="ECO:0000313" key="3">
    <source>
        <dbReference type="Proteomes" id="UP001301769"/>
    </source>
</evidence>
<keyword evidence="3" id="KW-1185">Reference proteome</keyword>
<dbReference type="EMBL" id="MU858275">
    <property type="protein sequence ID" value="KAK4207763.1"/>
    <property type="molecule type" value="Genomic_DNA"/>
</dbReference>
<feature type="region of interest" description="Disordered" evidence="1">
    <location>
        <begin position="364"/>
        <end position="396"/>
    </location>
</feature>
<proteinExistence type="predicted"/>
<dbReference type="Proteomes" id="UP001301769">
    <property type="component" value="Unassembled WGS sequence"/>
</dbReference>
<name>A0AAN6XW72_9PEZI</name>
<feature type="region of interest" description="Disordered" evidence="1">
    <location>
        <begin position="1"/>
        <end position="118"/>
    </location>
</feature>
<feature type="compositionally biased region" description="Low complexity" evidence="1">
    <location>
        <begin position="1"/>
        <end position="11"/>
    </location>
</feature>
<feature type="compositionally biased region" description="Low complexity" evidence="1">
    <location>
        <begin position="364"/>
        <end position="378"/>
    </location>
</feature>
<evidence type="ECO:0000256" key="1">
    <source>
        <dbReference type="SAM" id="MobiDB-lite"/>
    </source>
</evidence>
<gene>
    <name evidence="2" type="ORF">QBC37DRAFT_432988</name>
</gene>
<feature type="compositionally biased region" description="Basic and acidic residues" evidence="1">
    <location>
        <begin position="31"/>
        <end position="48"/>
    </location>
</feature>
<feature type="compositionally biased region" description="Polar residues" evidence="1">
    <location>
        <begin position="379"/>
        <end position="396"/>
    </location>
</feature>
<reference evidence="2" key="1">
    <citation type="journal article" date="2023" name="Mol. Phylogenet. Evol.">
        <title>Genome-scale phylogeny and comparative genomics of the fungal order Sordariales.</title>
        <authorList>
            <person name="Hensen N."/>
            <person name="Bonometti L."/>
            <person name="Westerberg I."/>
            <person name="Brannstrom I.O."/>
            <person name="Guillou S."/>
            <person name="Cros-Aarteil S."/>
            <person name="Calhoun S."/>
            <person name="Haridas S."/>
            <person name="Kuo A."/>
            <person name="Mondo S."/>
            <person name="Pangilinan J."/>
            <person name="Riley R."/>
            <person name="LaButti K."/>
            <person name="Andreopoulos B."/>
            <person name="Lipzen A."/>
            <person name="Chen C."/>
            <person name="Yan M."/>
            <person name="Daum C."/>
            <person name="Ng V."/>
            <person name="Clum A."/>
            <person name="Steindorff A."/>
            <person name="Ohm R.A."/>
            <person name="Martin F."/>
            <person name="Silar P."/>
            <person name="Natvig D.O."/>
            <person name="Lalanne C."/>
            <person name="Gautier V."/>
            <person name="Ament-Velasquez S.L."/>
            <person name="Kruys A."/>
            <person name="Hutchinson M.I."/>
            <person name="Powell A.J."/>
            <person name="Barry K."/>
            <person name="Miller A.N."/>
            <person name="Grigoriev I.V."/>
            <person name="Debuchy R."/>
            <person name="Gladieux P."/>
            <person name="Hiltunen Thoren M."/>
            <person name="Johannesson H."/>
        </authorList>
    </citation>
    <scope>NUCLEOTIDE SEQUENCE</scope>
    <source>
        <strain evidence="2">PSN293</strain>
    </source>
</reference>
<evidence type="ECO:0008006" key="4">
    <source>
        <dbReference type="Google" id="ProtNLM"/>
    </source>
</evidence>
<comment type="caution">
    <text evidence="2">The sequence shown here is derived from an EMBL/GenBank/DDBJ whole genome shotgun (WGS) entry which is preliminary data.</text>
</comment>
<feature type="region of interest" description="Disordered" evidence="1">
    <location>
        <begin position="172"/>
        <end position="205"/>
    </location>
</feature>
<reference evidence="2" key="2">
    <citation type="submission" date="2023-05" db="EMBL/GenBank/DDBJ databases">
        <authorList>
            <consortium name="Lawrence Berkeley National Laboratory"/>
            <person name="Steindorff A."/>
            <person name="Hensen N."/>
            <person name="Bonometti L."/>
            <person name="Westerberg I."/>
            <person name="Brannstrom I.O."/>
            <person name="Guillou S."/>
            <person name="Cros-Aarteil S."/>
            <person name="Calhoun S."/>
            <person name="Haridas S."/>
            <person name="Kuo A."/>
            <person name="Mondo S."/>
            <person name="Pangilinan J."/>
            <person name="Riley R."/>
            <person name="Labutti K."/>
            <person name="Andreopoulos B."/>
            <person name="Lipzen A."/>
            <person name="Chen C."/>
            <person name="Yanf M."/>
            <person name="Daum C."/>
            <person name="Ng V."/>
            <person name="Clum A."/>
            <person name="Ohm R."/>
            <person name="Martin F."/>
            <person name="Silar P."/>
            <person name="Natvig D."/>
            <person name="Lalanne C."/>
            <person name="Gautier V."/>
            <person name="Ament-Velasquez S.L."/>
            <person name="Kruys A."/>
            <person name="Hutchinson M.I."/>
            <person name="Powell A.J."/>
            <person name="Barry K."/>
            <person name="Miller A.N."/>
            <person name="Grigoriev I.V."/>
            <person name="Debuchy R."/>
            <person name="Gladieux P."/>
            <person name="Thoren M.H."/>
            <person name="Johannesson H."/>
        </authorList>
    </citation>
    <scope>NUCLEOTIDE SEQUENCE</scope>
    <source>
        <strain evidence="2">PSN293</strain>
    </source>
</reference>
<feature type="region of interest" description="Disordered" evidence="1">
    <location>
        <begin position="277"/>
        <end position="298"/>
    </location>
</feature>
<feature type="compositionally biased region" description="Basic and acidic residues" evidence="1">
    <location>
        <begin position="61"/>
        <end position="77"/>
    </location>
</feature>
<feature type="compositionally biased region" description="Basic residues" evidence="1">
    <location>
        <begin position="278"/>
        <end position="293"/>
    </location>
</feature>
<dbReference type="CDD" id="cd14688">
    <property type="entry name" value="bZIP_YAP"/>
    <property type="match status" value="1"/>
</dbReference>
<sequence length="396" mass="42720">MATPTSTTSEPGSPPATRSGRSQTISYADLMKPDEDWRNLPNPADRRKIQNRLAQRAYRRSLRDRNKEVKRLKKQLEMLEESQGLRASGSPAPGDQQTPGSCPDSPHQVGTPLSMADSQQGMSDYLQAWPQTTSMPGSEQNGHPSYWGQVVSPDLDFGMDFDSVPELLLSPESESGHHSNCHGKSQAMCTSPPTPQYSPYSHPMGPVMSSSDHHYFNMDSTASMRSAYNTPPYGSPSPLDQYSIDPMLTLEAMSPTSLPANKPTSHPMDSKACCCGGHSHHHGHHSGHSRHSRSPSVEKNINNWQPMLQGLGIDHINNNNKNMGMNFAAPTPNTTTGNGAGASKVVAFLIQYNADGTVQGMHPASASGLAESGLGSPGTVNPGNLHHQQVQEMGAH</sequence>